<dbReference type="Gramene" id="TraesWEE_scaffold_007160_01G000300.1">
    <property type="protein sequence ID" value="TraesWEE_scaffold_007160_01G000300.1"/>
    <property type="gene ID" value="TraesWEE_scaffold_007160_01G000300"/>
</dbReference>
<reference evidence="3" key="2">
    <citation type="submission" date="2018-10" db="UniProtKB">
        <authorList>
            <consortium name="EnsemblPlants"/>
        </authorList>
    </citation>
    <scope>IDENTIFICATION</scope>
</reference>
<dbReference type="EnsemblPlants" id="TraesCS5B02G180600.1">
    <property type="protein sequence ID" value="TraesCS5B02G180600.1.cds1"/>
    <property type="gene ID" value="TraesCS5B02G180600"/>
</dbReference>
<evidence type="ECO:0000313" key="4">
    <source>
        <dbReference type="Proteomes" id="UP000019116"/>
    </source>
</evidence>
<dbReference type="AlphaFoldDB" id="A0A3B6LL86"/>
<dbReference type="Pfam" id="PF12937">
    <property type="entry name" value="F-box-like"/>
    <property type="match status" value="1"/>
</dbReference>
<feature type="domain" description="F-box" evidence="2">
    <location>
        <begin position="24"/>
        <end position="71"/>
    </location>
</feature>
<sequence>MANKKDRRSLDGMAMVRKRSPPGPTTLHEVPDKLLELILLHLSSPLWLIHAAATCKRWRRIIVDRRFLCNISNRDPSSVVAGHYHNHASPVDGRRLVFVPSSPALAVGSHHFSLDFLPAGGGTSWEIIDSCHSLLLLAKRKTGWRRHCLPDLLVCEPVTQRYRLIPRMEHMKYERCLTVFLHGCHSRGATTRRGHTIDVMLKFKVICVLHREYTRISDKISVMNPFVFERSYRGRPGWYVRHRPMDEPRIRQDGTTEPLHFLGRATSSLFWALKDDVSSLLAYNFHWRNAFEVLPLPDHIQGLPSRAFRNDDGEACLVCLQGSSLHVFAYNDGDWDLEESLELMEASRGLEGHKDEYFRVPMKIVTASTMSIVLSPADQTWQFSVDLETMEVTRYKTKTQGSPSVSYPCELPWLPAIHACMVRCRRGGSFPCTHICRC</sequence>
<dbReference type="Gramene" id="TraesCAD_scaffold_003610_01G000300.1">
    <property type="protein sequence ID" value="TraesCAD_scaffold_003610_01G000300.1"/>
    <property type="gene ID" value="TraesCAD_scaffold_003610_01G000300"/>
</dbReference>
<dbReference type="InterPro" id="IPR036047">
    <property type="entry name" value="F-box-like_dom_sf"/>
</dbReference>
<dbReference type="Gramene" id="TraesROB_scaffold_051706_01G000300.1">
    <property type="protein sequence ID" value="TraesROB_scaffold_051706_01G000300.1"/>
    <property type="gene ID" value="TraesROB_scaffold_051706_01G000300"/>
</dbReference>
<dbReference type="Gramene" id="TraesCS5B02G180600.1">
    <property type="protein sequence ID" value="TraesCS5B02G180600.1.cds1"/>
    <property type="gene ID" value="TraesCS5B02G180600"/>
</dbReference>
<dbReference type="SUPFAM" id="SSF81383">
    <property type="entry name" value="F-box domain"/>
    <property type="match status" value="1"/>
</dbReference>
<dbReference type="Gramene" id="TraesRN5B0100487500.1">
    <property type="protein sequence ID" value="TraesRN5B0100487500.1"/>
    <property type="gene ID" value="TraesRN5B0100487500"/>
</dbReference>
<dbReference type="OMA" id="CTVNCRR"/>
<dbReference type="Gramene" id="TraesCLE_scaffold_018398_01G000300.1">
    <property type="protein sequence ID" value="TraesCLE_scaffold_018398_01G000300.1"/>
    <property type="gene ID" value="TraesCLE_scaffold_018398_01G000300"/>
</dbReference>
<evidence type="ECO:0000259" key="2">
    <source>
        <dbReference type="PROSITE" id="PS50181"/>
    </source>
</evidence>
<name>A0A3B6LL86_WHEAT</name>
<accession>A0A3B6LL86</accession>
<protein>
    <recommendedName>
        <fullName evidence="2">F-box domain-containing protein</fullName>
    </recommendedName>
</protein>
<dbReference type="OrthoDB" id="657247at2759"/>
<proteinExistence type="predicted"/>
<keyword evidence="4" id="KW-1185">Reference proteome</keyword>
<evidence type="ECO:0000256" key="1">
    <source>
        <dbReference type="SAM" id="MobiDB-lite"/>
    </source>
</evidence>
<reference evidence="3" key="1">
    <citation type="submission" date="2018-08" db="EMBL/GenBank/DDBJ databases">
        <authorList>
            <person name="Rossello M."/>
        </authorList>
    </citation>
    <scope>NUCLEOTIDE SEQUENCE [LARGE SCALE GENOMIC DNA]</scope>
    <source>
        <strain evidence="3">cv. Chinese Spring</strain>
    </source>
</reference>
<dbReference type="Gramene" id="TraesCS5B03G0481500.1">
    <property type="protein sequence ID" value="TraesCS5B03G0481500.1.CDS1"/>
    <property type="gene ID" value="TraesCS5B03G0481500"/>
</dbReference>
<dbReference type="PROSITE" id="PS50181">
    <property type="entry name" value="FBOX"/>
    <property type="match status" value="1"/>
</dbReference>
<organism evidence="3">
    <name type="scientific">Triticum aestivum</name>
    <name type="common">Wheat</name>
    <dbReference type="NCBI Taxonomy" id="4565"/>
    <lineage>
        <taxon>Eukaryota</taxon>
        <taxon>Viridiplantae</taxon>
        <taxon>Streptophyta</taxon>
        <taxon>Embryophyta</taxon>
        <taxon>Tracheophyta</taxon>
        <taxon>Spermatophyta</taxon>
        <taxon>Magnoliopsida</taxon>
        <taxon>Liliopsida</taxon>
        <taxon>Poales</taxon>
        <taxon>Poaceae</taxon>
        <taxon>BOP clade</taxon>
        <taxon>Pooideae</taxon>
        <taxon>Triticodae</taxon>
        <taxon>Triticeae</taxon>
        <taxon>Triticinae</taxon>
        <taxon>Triticum</taxon>
    </lineage>
</organism>
<dbReference type="PANTHER" id="PTHR33207">
    <property type="entry name" value="F-BOX DOMAIN CONTAINING PROTEIN-RELATED"/>
    <property type="match status" value="1"/>
</dbReference>
<dbReference type="InterPro" id="IPR001810">
    <property type="entry name" value="F-box_dom"/>
</dbReference>
<feature type="region of interest" description="Disordered" evidence="1">
    <location>
        <begin position="1"/>
        <end position="25"/>
    </location>
</feature>
<dbReference type="Gramene" id="TraesPARA_EIv1.0_1675830.1">
    <property type="protein sequence ID" value="TraesPARA_EIv1.0_1675830.1.CDS1"/>
    <property type="gene ID" value="TraesPARA_EIv1.0_1675830"/>
</dbReference>
<evidence type="ECO:0000313" key="3">
    <source>
        <dbReference type="EnsemblPlants" id="TraesCS5B02G180600.1.cds1"/>
    </source>
</evidence>
<dbReference type="Proteomes" id="UP000019116">
    <property type="component" value="Chromosome 5B"/>
</dbReference>